<comment type="caution">
    <text evidence="3">The sequence shown here is derived from an EMBL/GenBank/DDBJ whole genome shotgun (WGS) entry which is preliminary data.</text>
</comment>
<feature type="compositionally biased region" description="Basic residues" evidence="1">
    <location>
        <begin position="73"/>
        <end position="86"/>
    </location>
</feature>
<name>A0A8S9ZWT7_9BILA</name>
<keyword evidence="2" id="KW-0812">Transmembrane</keyword>
<dbReference type="EMBL" id="JABEBT010000017">
    <property type="protein sequence ID" value="KAF7637777.1"/>
    <property type="molecule type" value="Genomic_DNA"/>
</dbReference>
<organism evidence="3 4">
    <name type="scientific">Meloidogyne graminicola</name>
    <dbReference type="NCBI Taxonomy" id="189291"/>
    <lineage>
        <taxon>Eukaryota</taxon>
        <taxon>Metazoa</taxon>
        <taxon>Ecdysozoa</taxon>
        <taxon>Nematoda</taxon>
        <taxon>Chromadorea</taxon>
        <taxon>Rhabditida</taxon>
        <taxon>Tylenchina</taxon>
        <taxon>Tylenchomorpha</taxon>
        <taxon>Tylenchoidea</taxon>
        <taxon>Meloidogynidae</taxon>
        <taxon>Meloidogyninae</taxon>
        <taxon>Meloidogyne</taxon>
    </lineage>
</organism>
<evidence type="ECO:0000313" key="3">
    <source>
        <dbReference type="EMBL" id="KAF7637777.1"/>
    </source>
</evidence>
<dbReference type="AlphaFoldDB" id="A0A8S9ZWT7"/>
<accession>A0A8S9ZWT7</accession>
<feature type="compositionally biased region" description="Basic and acidic residues" evidence="1">
    <location>
        <begin position="116"/>
        <end position="128"/>
    </location>
</feature>
<feature type="compositionally biased region" description="Basic and acidic residues" evidence="1">
    <location>
        <begin position="289"/>
        <end position="326"/>
    </location>
</feature>
<feature type="compositionally biased region" description="Basic and acidic residues" evidence="1">
    <location>
        <begin position="179"/>
        <end position="204"/>
    </location>
</feature>
<feature type="transmembrane region" description="Helical" evidence="2">
    <location>
        <begin position="12"/>
        <end position="30"/>
    </location>
</feature>
<reference evidence="3" key="1">
    <citation type="journal article" date="2020" name="Ecol. Evol.">
        <title>Genome structure and content of the rice root-knot nematode (Meloidogyne graminicola).</title>
        <authorList>
            <person name="Phan N.T."/>
            <person name="Danchin E.G.J."/>
            <person name="Klopp C."/>
            <person name="Perfus-Barbeoch L."/>
            <person name="Kozlowski D.K."/>
            <person name="Koutsovoulos G.D."/>
            <person name="Lopez-Roques C."/>
            <person name="Bouchez O."/>
            <person name="Zahm M."/>
            <person name="Besnard G."/>
            <person name="Bellafiore S."/>
        </authorList>
    </citation>
    <scope>NUCLEOTIDE SEQUENCE</scope>
    <source>
        <strain evidence="3">VN-18</strain>
    </source>
</reference>
<sequence length="358" mass="39404">MMLSLSPGADLFFLFFTAFVSGLLLPMFCCKKKKRVHDKRDRTPPCPETVNEATMMTTKVRQSSKPPSLPAPKGKKSAKGKKRRKGKKDDDEEDEEPIIVSALGVEVPPTTEVDSNVERAPREGKDAAPKSGQTSPQAVKTAYAAKTSERPSKVSSKEEQGTPPKSTMKKVPENPAIKTLKESEKDKKMMKVPDTKEKTTKGKEQQPTPSPSKDKAAKKEKKTLTPTKDENGERTAMSLAEEVSVKRRSKEVPVSGKKQTKGGQESEKVKSPTKVEAGKVEEDEDYGDEDKRKESRKSSRQKKEKEEDSGSEAKKGEEEGNKKMGEESGGTEVQTKKADEGEEDADSTTPIKEDEEAD</sequence>
<gene>
    <name evidence="3" type="ORF">Mgra_00002751</name>
</gene>
<keyword evidence="2" id="KW-1133">Transmembrane helix</keyword>
<evidence type="ECO:0000256" key="1">
    <source>
        <dbReference type="SAM" id="MobiDB-lite"/>
    </source>
</evidence>
<protein>
    <submittedName>
        <fullName evidence="3">Uncharacterized protein</fullName>
    </submittedName>
</protein>
<dbReference type="Proteomes" id="UP000605970">
    <property type="component" value="Unassembled WGS sequence"/>
</dbReference>
<proteinExistence type="predicted"/>
<feature type="compositionally biased region" description="Basic and acidic residues" evidence="1">
    <location>
        <begin position="147"/>
        <end position="160"/>
    </location>
</feature>
<evidence type="ECO:0000256" key="2">
    <source>
        <dbReference type="SAM" id="Phobius"/>
    </source>
</evidence>
<keyword evidence="4" id="KW-1185">Reference proteome</keyword>
<feature type="region of interest" description="Disordered" evidence="1">
    <location>
        <begin position="34"/>
        <end position="358"/>
    </location>
</feature>
<keyword evidence="2" id="KW-0472">Membrane</keyword>
<evidence type="ECO:0000313" key="4">
    <source>
        <dbReference type="Proteomes" id="UP000605970"/>
    </source>
</evidence>
<feature type="compositionally biased region" description="Polar residues" evidence="1">
    <location>
        <begin position="51"/>
        <end position="61"/>
    </location>
</feature>